<reference evidence="1 2" key="1">
    <citation type="journal article" date="2016" name="DNA Res.">
        <title>Genome sequence of Aspergillus luchuensis NBRC 4314.</title>
        <authorList>
            <person name="Yamada O."/>
            <person name="Machida M."/>
            <person name="Hosoyama A."/>
            <person name="Goto M."/>
            <person name="Takahashi T."/>
            <person name="Futagami T."/>
            <person name="Yamagata Y."/>
            <person name="Takeuchi M."/>
            <person name="Kobayashi T."/>
            <person name="Koike H."/>
            <person name="Abe K."/>
            <person name="Asai K."/>
            <person name="Arita M."/>
            <person name="Fujita N."/>
            <person name="Fukuda K."/>
            <person name="Higa K."/>
            <person name="Horikawa H."/>
            <person name="Ishikawa T."/>
            <person name="Jinno K."/>
            <person name="Kato Y."/>
            <person name="Kirimura K."/>
            <person name="Mizutani O."/>
            <person name="Nakasone K."/>
            <person name="Sano M."/>
            <person name="Shiraishi Y."/>
            <person name="Tsukahara M."/>
            <person name="Gomi K."/>
        </authorList>
    </citation>
    <scope>NUCLEOTIDE SEQUENCE [LARGE SCALE GENOMIC DNA]</scope>
    <source>
        <strain evidence="1 2">RIB 2604</strain>
    </source>
</reference>
<organism evidence="1 2">
    <name type="scientific">Aspergillus kawachii</name>
    <name type="common">White koji mold</name>
    <name type="synonym">Aspergillus awamori var. kawachi</name>
    <dbReference type="NCBI Taxonomy" id="1069201"/>
    <lineage>
        <taxon>Eukaryota</taxon>
        <taxon>Fungi</taxon>
        <taxon>Dikarya</taxon>
        <taxon>Ascomycota</taxon>
        <taxon>Pezizomycotina</taxon>
        <taxon>Eurotiomycetes</taxon>
        <taxon>Eurotiomycetidae</taxon>
        <taxon>Eurotiales</taxon>
        <taxon>Aspergillaceae</taxon>
        <taxon>Aspergillus</taxon>
        <taxon>Aspergillus subgen. Circumdati</taxon>
    </lineage>
</organism>
<gene>
    <name evidence="1" type="ORF">RIB2604_02006280</name>
</gene>
<evidence type="ECO:0000313" key="1">
    <source>
        <dbReference type="EMBL" id="GAT26048.1"/>
    </source>
</evidence>
<dbReference type="EMBL" id="BCWF01000020">
    <property type="protein sequence ID" value="GAT26048.1"/>
    <property type="molecule type" value="Genomic_DNA"/>
</dbReference>
<protein>
    <submittedName>
        <fullName evidence="1">Uncharacterized protein</fullName>
    </submittedName>
</protein>
<reference evidence="2" key="2">
    <citation type="submission" date="2016-02" db="EMBL/GenBank/DDBJ databases">
        <title>Genome sequencing of Aspergillus luchuensis NBRC 4314.</title>
        <authorList>
            <person name="Yamada O."/>
        </authorList>
    </citation>
    <scope>NUCLEOTIDE SEQUENCE [LARGE SCALE GENOMIC DNA]</scope>
    <source>
        <strain evidence="2">RIB 2604</strain>
    </source>
</reference>
<accession>A0A146FJY1</accession>
<name>A0A146FJY1_ASPKA</name>
<evidence type="ECO:0000313" key="2">
    <source>
        <dbReference type="Proteomes" id="UP000075230"/>
    </source>
</evidence>
<comment type="caution">
    <text evidence="1">The sequence shown here is derived from an EMBL/GenBank/DDBJ whole genome shotgun (WGS) entry which is preliminary data.</text>
</comment>
<dbReference type="Proteomes" id="UP000075230">
    <property type="component" value="Unassembled WGS sequence"/>
</dbReference>
<proteinExistence type="predicted"/>
<sequence length="63" mass="6574">MAHGAVAFSLPMAKDAASQRVIIYDIRGTATVAAAAGGWHNRPLIDAHSTWGRWSNRTAGAAA</sequence>
<dbReference type="AlphaFoldDB" id="A0A146FJY1"/>